<organism evidence="2">
    <name type="scientific">bacterium 19CA03SA04</name>
    <dbReference type="NCBI Taxonomy" id="2920698"/>
    <lineage>
        <taxon>Bacteria</taxon>
    </lineage>
</organism>
<proteinExistence type="predicted"/>
<accession>A0AAU6T171</accession>
<feature type="chain" id="PRO_5043391678" description="OB domain-containing protein" evidence="1">
    <location>
        <begin position="24"/>
        <end position="124"/>
    </location>
</feature>
<sequence length="124" mass="14405">MSKLLKIAFLYLYLLSFSSPLVAEEQRIESYRSAFYVGQTVMVCGVVANVFKGNRATYFNLDKPFPNQTLNIVIWDNNLDGFERRFGNLSKFNDKRVCARGKITEYKNSLQMQVSNSQFLRLMH</sequence>
<evidence type="ECO:0000256" key="1">
    <source>
        <dbReference type="SAM" id="SignalP"/>
    </source>
</evidence>
<evidence type="ECO:0008006" key="3">
    <source>
        <dbReference type="Google" id="ProtNLM"/>
    </source>
</evidence>
<keyword evidence="1" id="KW-0732">Signal</keyword>
<dbReference type="AlphaFoldDB" id="A0AAU6T171"/>
<dbReference type="EMBL" id="CP095341">
    <property type="protein sequence ID" value="XAG26039.1"/>
    <property type="molecule type" value="Genomic_DNA"/>
</dbReference>
<name>A0AAU6T171_UNCXX</name>
<evidence type="ECO:0000313" key="2">
    <source>
        <dbReference type="EMBL" id="XAG26039.1"/>
    </source>
</evidence>
<protein>
    <recommendedName>
        <fullName evidence="3">OB domain-containing protein</fullName>
    </recommendedName>
</protein>
<gene>
    <name evidence="2" type="ORF">MRM62_15680</name>
</gene>
<reference evidence="2" key="1">
    <citation type="submission" date="2022-03" db="EMBL/GenBank/DDBJ databases">
        <title>Sea Food Isolates.</title>
        <authorList>
            <person name="Li c."/>
        </authorList>
    </citation>
    <scope>NUCLEOTIDE SEQUENCE</scope>
    <source>
        <strain evidence="2">19CA03SA04</strain>
    </source>
</reference>
<feature type="signal peptide" evidence="1">
    <location>
        <begin position="1"/>
        <end position="23"/>
    </location>
</feature>